<gene>
    <name evidence="2" type="ORF">HJG60_009489</name>
</gene>
<accession>A0A833YLE6</accession>
<dbReference type="EMBL" id="JABVXQ010000015">
    <property type="protein sequence ID" value="KAF6075091.1"/>
    <property type="molecule type" value="Genomic_DNA"/>
</dbReference>
<proteinExistence type="predicted"/>
<name>A0A833YLE6_9CHIR</name>
<protein>
    <submittedName>
        <fullName evidence="2">Uncharacterized protein</fullName>
    </submittedName>
</protein>
<dbReference type="AlphaFoldDB" id="A0A833YLE6"/>
<reference evidence="2 3" key="1">
    <citation type="journal article" date="2020" name="Nature">
        <title>Six reference-quality genomes reveal evolution of bat adaptations.</title>
        <authorList>
            <person name="Jebb D."/>
            <person name="Huang Z."/>
            <person name="Pippel M."/>
            <person name="Hughes G.M."/>
            <person name="Lavrichenko K."/>
            <person name="Devanna P."/>
            <person name="Winkler S."/>
            <person name="Jermiin L.S."/>
            <person name="Skirmuntt E.C."/>
            <person name="Katzourakis A."/>
            <person name="Burkitt-Gray L."/>
            <person name="Ray D.A."/>
            <person name="Sullivan K.A.M."/>
            <person name="Roscito J.G."/>
            <person name="Kirilenko B.M."/>
            <person name="Davalos L.M."/>
            <person name="Corthals A.P."/>
            <person name="Power M.L."/>
            <person name="Jones G."/>
            <person name="Ransome R.D."/>
            <person name="Dechmann D.K.N."/>
            <person name="Locatelli A.G."/>
            <person name="Puechmaille S.J."/>
            <person name="Fedrigo O."/>
            <person name="Jarvis E.D."/>
            <person name="Hiller M."/>
            <person name="Vernes S.C."/>
            <person name="Myers E.W."/>
            <person name="Teeling E.C."/>
        </authorList>
    </citation>
    <scope>NUCLEOTIDE SEQUENCE [LARGE SCALE GENOMIC DNA]</scope>
    <source>
        <strain evidence="2">Bat1K_MPI-CBG_1</strain>
    </source>
</reference>
<feature type="compositionally biased region" description="Basic residues" evidence="1">
    <location>
        <begin position="1"/>
        <end position="11"/>
    </location>
</feature>
<feature type="region of interest" description="Disordered" evidence="1">
    <location>
        <begin position="1"/>
        <end position="64"/>
    </location>
</feature>
<evidence type="ECO:0000313" key="2">
    <source>
        <dbReference type="EMBL" id="KAF6075091.1"/>
    </source>
</evidence>
<dbReference type="Proteomes" id="UP000664940">
    <property type="component" value="Unassembled WGS sequence"/>
</dbReference>
<evidence type="ECO:0000313" key="3">
    <source>
        <dbReference type="Proteomes" id="UP000664940"/>
    </source>
</evidence>
<evidence type="ECO:0000256" key="1">
    <source>
        <dbReference type="SAM" id="MobiDB-lite"/>
    </source>
</evidence>
<organism evidence="2 3">
    <name type="scientific">Phyllostomus discolor</name>
    <name type="common">pale spear-nosed bat</name>
    <dbReference type="NCBI Taxonomy" id="89673"/>
    <lineage>
        <taxon>Eukaryota</taxon>
        <taxon>Metazoa</taxon>
        <taxon>Chordata</taxon>
        <taxon>Craniata</taxon>
        <taxon>Vertebrata</taxon>
        <taxon>Euteleostomi</taxon>
        <taxon>Mammalia</taxon>
        <taxon>Eutheria</taxon>
        <taxon>Laurasiatheria</taxon>
        <taxon>Chiroptera</taxon>
        <taxon>Yangochiroptera</taxon>
        <taxon>Phyllostomidae</taxon>
        <taxon>Phyllostominae</taxon>
        <taxon>Phyllostomus</taxon>
    </lineage>
</organism>
<comment type="caution">
    <text evidence="2">The sequence shown here is derived from an EMBL/GenBank/DDBJ whole genome shotgun (WGS) entry which is preliminary data.</text>
</comment>
<sequence length="176" mass="19128">MLGRGRARPGRRNPAPLRQVPPPSGPEAGTHLGRGAASSATHTQRGSCCGLLSPTRKGKKPFSPSSVDCSILYRRSQRNIWIETGSEDNLKFNIWQRCWTCSLPLTLRIFTLLIRDNLTVRGCPIHPNTWASNLPKQAAPRSALPPADEINCTHQKHSPGLCLPQPPSAGEVVGSL</sequence>